<feature type="compositionally biased region" description="Basic residues" evidence="1">
    <location>
        <begin position="99"/>
        <end position="110"/>
    </location>
</feature>
<feature type="compositionally biased region" description="Basic and acidic residues" evidence="1">
    <location>
        <begin position="30"/>
        <end position="46"/>
    </location>
</feature>
<feature type="compositionally biased region" description="Basic and acidic residues" evidence="1">
    <location>
        <begin position="74"/>
        <end position="98"/>
    </location>
</feature>
<evidence type="ECO:0000256" key="2">
    <source>
        <dbReference type="SAM" id="SignalP"/>
    </source>
</evidence>
<feature type="signal peptide" evidence="2">
    <location>
        <begin position="1"/>
        <end position="23"/>
    </location>
</feature>
<dbReference type="AlphaFoldDB" id="A0A4P6X0R3"/>
<dbReference type="Proteomes" id="UP000293912">
    <property type="component" value="Chromosome"/>
</dbReference>
<proteinExistence type="predicted"/>
<keyword evidence="2" id="KW-0732">Signal</keyword>
<organism evidence="3 4">
    <name type="scientific">Hydrogenophaga pseudoflava</name>
    <name type="common">Pseudomonas carboxydoflava</name>
    <dbReference type="NCBI Taxonomy" id="47421"/>
    <lineage>
        <taxon>Bacteria</taxon>
        <taxon>Pseudomonadati</taxon>
        <taxon>Pseudomonadota</taxon>
        <taxon>Betaproteobacteria</taxon>
        <taxon>Burkholderiales</taxon>
        <taxon>Comamonadaceae</taxon>
        <taxon>Hydrogenophaga</taxon>
    </lineage>
</organism>
<sequence length="110" mass="12579" precursor="true">MSFWLKPLTAAVLALGAVTAAQAVTPAERQAQRVENRQARQAERIDQGVASGQLTRREEKRLEHQQQYIANMENRMESDGKVTGREAVRMEHAQDRASRNIHRKKHNARH</sequence>
<dbReference type="KEGG" id="hpse:HPF_10245"/>
<evidence type="ECO:0000313" key="3">
    <source>
        <dbReference type="EMBL" id="QBM28068.1"/>
    </source>
</evidence>
<dbReference type="RefSeq" id="WP_133156538.1">
    <property type="nucleotide sequence ID" value="NZ_CP037867.1"/>
</dbReference>
<accession>A0A4P6X0R3</accession>
<name>A0A4P6X0R3_HYDPS</name>
<evidence type="ECO:0000313" key="4">
    <source>
        <dbReference type="Proteomes" id="UP000293912"/>
    </source>
</evidence>
<gene>
    <name evidence="3" type="ORF">HPF_10245</name>
</gene>
<feature type="region of interest" description="Disordered" evidence="1">
    <location>
        <begin position="24"/>
        <end position="110"/>
    </location>
</feature>
<dbReference type="EMBL" id="CP037867">
    <property type="protein sequence ID" value="QBM28068.1"/>
    <property type="molecule type" value="Genomic_DNA"/>
</dbReference>
<feature type="chain" id="PRO_5020967421" evidence="2">
    <location>
        <begin position="24"/>
        <end position="110"/>
    </location>
</feature>
<reference evidence="3 4" key="1">
    <citation type="submission" date="2019-03" db="EMBL/GenBank/DDBJ databases">
        <authorList>
            <person name="Sebastian G."/>
            <person name="Baumann P."/>
            <person name="Ruckert C."/>
            <person name="Kalinowski J."/>
            <person name="Nebel B."/>
            <person name="Takors R."/>
            <person name="Blombach B."/>
        </authorList>
    </citation>
    <scope>NUCLEOTIDE SEQUENCE [LARGE SCALE GENOMIC DNA]</scope>
    <source>
        <strain evidence="3 4">DSM 1084</strain>
    </source>
</reference>
<keyword evidence="4" id="KW-1185">Reference proteome</keyword>
<evidence type="ECO:0000256" key="1">
    <source>
        <dbReference type="SAM" id="MobiDB-lite"/>
    </source>
</evidence>
<feature type="compositionally biased region" description="Basic and acidic residues" evidence="1">
    <location>
        <begin position="55"/>
        <end position="64"/>
    </location>
</feature>
<protein>
    <submittedName>
        <fullName evidence="3">Uncharacterized protein</fullName>
    </submittedName>
</protein>